<dbReference type="InterPro" id="IPR036097">
    <property type="entry name" value="HisK_dim/P_sf"/>
</dbReference>
<proteinExistence type="predicted"/>
<dbReference type="AlphaFoldDB" id="A0A931HDM5"/>
<dbReference type="CDD" id="cd00075">
    <property type="entry name" value="HATPase"/>
    <property type="match status" value="1"/>
</dbReference>
<dbReference type="EC" id="2.7.13.3" evidence="2"/>
<evidence type="ECO:0000256" key="3">
    <source>
        <dbReference type="ARBA" id="ARBA00022679"/>
    </source>
</evidence>
<keyword evidence="4 7" id="KW-0418">Kinase</keyword>
<dbReference type="PANTHER" id="PTHR43711">
    <property type="entry name" value="TWO-COMPONENT HISTIDINE KINASE"/>
    <property type="match status" value="1"/>
</dbReference>
<dbReference type="EMBL" id="JADZGI010000001">
    <property type="protein sequence ID" value="MBH0113474.1"/>
    <property type="molecule type" value="Genomic_DNA"/>
</dbReference>
<comment type="caution">
    <text evidence="7">The sequence shown here is derived from an EMBL/GenBank/DDBJ whole genome shotgun (WGS) entry which is preliminary data.</text>
</comment>
<dbReference type="PANTHER" id="PTHR43711:SF26">
    <property type="entry name" value="SENSOR HISTIDINE KINASE RCSC"/>
    <property type="match status" value="1"/>
</dbReference>
<gene>
    <name evidence="7" type="ORF">I5E68_10995</name>
</gene>
<dbReference type="InterPro" id="IPR050736">
    <property type="entry name" value="Sensor_HK_Regulatory"/>
</dbReference>
<evidence type="ECO:0000256" key="2">
    <source>
        <dbReference type="ARBA" id="ARBA00012438"/>
    </source>
</evidence>
<reference evidence="7" key="1">
    <citation type="submission" date="2020-11" db="EMBL/GenBank/DDBJ databases">
        <title>Novosphingobium aureum sp. nov., a marine bacterium isolated from sediment of a salt flat.</title>
        <authorList>
            <person name="Yoo Y."/>
            <person name="Kim J.-J."/>
        </authorList>
    </citation>
    <scope>NUCLEOTIDE SEQUENCE</scope>
    <source>
        <strain evidence="7">YJ-S2-02</strain>
    </source>
</reference>
<dbReference type="SUPFAM" id="SSF55874">
    <property type="entry name" value="ATPase domain of HSP90 chaperone/DNA topoisomerase II/histidine kinase"/>
    <property type="match status" value="1"/>
</dbReference>
<accession>A0A931HDM5</accession>
<dbReference type="InterPro" id="IPR005467">
    <property type="entry name" value="His_kinase_dom"/>
</dbReference>
<dbReference type="Proteomes" id="UP000617634">
    <property type="component" value="Unassembled WGS sequence"/>
</dbReference>
<dbReference type="RefSeq" id="WP_197163695.1">
    <property type="nucleotide sequence ID" value="NZ_JADZGI010000001.1"/>
</dbReference>
<dbReference type="InterPro" id="IPR036890">
    <property type="entry name" value="HATPase_C_sf"/>
</dbReference>
<evidence type="ECO:0000256" key="1">
    <source>
        <dbReference type="ARBA" id="ARBA00000085"/>
    </source>
</evidence>
<dbReference type="PROSITE" id="PS50109">
    <property type="entry name" value="HIS_KIN"/>
    <property type="match status" value="1"/>
</dbReference>
<dbReference type="InterPro" id="IPR004358">
    <property type="entry name" value="Sig_transdc_His_kin-like_C"/>
</dbReference>
<keyword evidence="3" id="KW-0808">Transferase</keyword>
<dbReference type="PRINTS" id="PR00344">
    <property type="entry name" value="BCTRLSENSOR"/>
</dbReference>
<keyword evidence="8" id="KW-1185">Reference proteome</keyword>
<dbReference type="InterPro" id="IPR003594">
    <property type="entry name" value="HATPase_dom"/>
</dbReference>
<sequence length="459" mass="49673">MREDGTIIARAISDDADRLVSADEPLAGLQLRCGGELPGTIAVPELLEIVRKARRYRFRLARAVSAQDGDELVTAWIEAVPDESSKGCEIRVRNWRTAPVPAEDSARSDQRRTMTDRHLAELSARLDANQRLLTVVSDSPELREVCKAMESAIGRPWTDILPPENVTHEQPLHWRLLDGTRVLVAGSLRPWHVRLIPAMQPGFDPVGFELLLISEKAPAPAPTSSVSGSARQRRSLVGQELAPVLKQPISRIIANAETIRTRLAGPLPDAYADYASEISNAGKLLLDLLDDLADLEVVEAGDFATAPDPIDLAEVARQAAGILNVRAREKGIFLSAPGPVESLPAIAEFRRVLQVLLNLIGNAIRYSPEGSTVSLKLESDGARARVVVADEGPGLSVEQQMRVFEKFERLGRKDDGGSGLGLFISRRLARAMGGNLTVESEPGKGASFVLEVPADTSSA</sequence>
<dbReference type="SUPFAM" id="SSF47384">
    <property type="entry name" value="Homodimeric domain of signal transducing histidine kinase"/>
    <property type="match status" value="1"/>
</dbReference>
<dbReference type="Pfam" id="PF02518">
    <property type="entry name" value="HATPase_c"/>
    <property type="match status" value="1"/>
</dbReference>
<evidence type="ECO:0000259" key="6">
    <source>
        <dbReference type="PROSITE" id="PS50109"/>
    </source>
</evidence>
<name>A0A931HDM5_9SPHN</name>
<evidence type="ECO:0000313" key="8">
    <source>
        <dbReference type="Proteomes" id="UP000617634"/>
    </source>
</evidence>
<comment type="catalytic activity">
    <reaction evidence="1">
        <text>ATP + protein L-histidine = ADP + protein N-phospho-L-histidine.</text>
        <dbReference type="EC" id="2.7.13.3"/>
    </reaction>
</comment>
<evidence type="ECO:0000313" key="7">
    <source>
        <dbReference type="EMBL" id="MBH0113474.1"/>
    </source>
</evidence>
<evidence type="ECO:0000256" key="4">
    <source>
        <dbReference type="ARBA" id="ARBA00022777"/>
    </source>
</evidence>
<dbReference type="GO" id="GO:0000155">
    <property type="term" value="F:phosphorelay sensor kinase activity"/>
    <property type="evidence" value="ECO:0007669"/>
    <property type="project" value="InterPro"/>
</dbReference>
<dbReference type="Gene3D" id="3.30.565.10">
    <property type="entry name" value="Histidine kinase-like ATPase, C-terminal domain"/>
    <property type="match status" value="1"/>
</dbReference>
<keyword evidence="5" id="KW-0902">Two-component regulatory system</keyword>
<dbReference type="SMART" id="SM00387">
    <property type="entry name" value="HATPase_c"/>
    <property type="match status" value="1"/>
</dbReference>
<organism evidence="7 8">
    <name type="scientific">Novosphingobium aureum</name>
    <dbReference type="NCBI Taxonomy" id="2792964"/>
    <lineage>
        <taxon>Bacteria</taxon>
        <taxon>Pseudomonadati</taxon>
        <taxon>Pseudomonadota</taxon>
        <taxon>Alphaproteobacteria</taxon>
        <taxon>Sphingomonadales</taxon>
        <taxon>Sphingomonadaceae</taxon>
        <taxon>Novosphingobium</taxon>
    </lineage>
</organism>
<protein>
    <recommendedName>
        <fullName evidence="2">histidine kinase</fullName>
        <ecNumber evidence="2">2.7.13.3</ecNumber>
    </recommendedName>
</protein>
<evidence type="ECO:0000256" key="5">
    <source>
        <dbReference type="ARBA" id="ARBA00023012"/>
    </source>
</evidence>
<feature type="domain" description="Histidine kinase" evidence="6">
    <location>
        <begin position="240"/>
        <end position="456"/>
    </location>
</feature>